<proteinExistence type="predicted"/>
<dbReference type="Proteomes" id="UP000684084">
    <property type="component" value="Unassembled WGS sequence"/>
</dbReference>
<name>A0A915Z156_9GLOM</name>
<gene>
    <name evidence="1" type="ORF">CHRIB12_LOCUS6735</name>
</gene>
<evidence type="ECO:0008006" key="3">
    <source>
        <dbReference type="Google" id="ProtNLM"/>
    </source>
</evidence>
<dbReference type="EMBL" id="CAGKOT010000011">
    <property type="protein sequence ID" value="CAB5357315.1"/>
    <property type="molecule type" value="Genomic_DNA"/>
</dbReference>
<protein>
    <recommendedName>
        <fullName evidence="3">Reverse transcriptase domain-containing protein</fullName>
    </recommendedName>
</protein>
<dbReference type="AlphaFoldDB" id="A0A915Z156"/>
<evidence type="ECO:0000313" key="2">
    <source>
        <dbReference type="Proteomes" id="UP000684084"/>
    </source>
</evidence>
<comment type="caution">
    <text evidence="1">The sequence shown here is derived from an EMBL/GenBank/DDBJ whole genome shotgun (WGS) entry which is preliminary data.</text>
</comment>
<evidence type="ECO:0000313" key="1">
    <source>
        <dbReference type="EMBL" id="CAB5357315.1"/>
    </source>
</evidence>
<sequence>MGIEFETSLPRNIHHFDIDDRHIEKFSAKVLEYLDDTTWLTSDLNCLQKNLEIADSFYQLANIKINKDKTVILSNDKKERSDIINISFGNDSINVKLQPMGKDGKNSLMIT</sequence>
<reference evidence="1" key="1">
    <citation type="submission" date="2020-05" db="EMBL/GenBank/DDBJ databases">
        <authorList>
            <person name="Rincon C."/>
            <person name="Sanders R I."/>
            <person name="Robbins C."/>
            <person name="Chaturvedi A."/>
        </authorList>
    </citation>
    <scope>NUCLEOTIDE SEQUENCE</scope>
    <source>
        <strain evidence="1">CHB12</strain>
    </source>
</reference>
<accession>A0A915Z156</accession>
<organism evidence="1 2">
    <name type="scientific">Rhizophagus irregularis</name>
    <dbReference type="NCBI Taxonomy" id="588596"/>
    <lineage>
        <taxon>Eukaryota</taxon>
        <taxon>Fungi</taxon>
        <taxon>Fungi incertae sedis</taxon>
        <taxon>Mucoromycota</taxon>
        <taxon>Glomeromycotina</taxon>
        <taxon>Glomeromycetes</taxon>
        <taxon>Glomerales</taxon>
        <taxon>Glomeraceae</taxon>
        <taxon>Rhizophagus</taxon>
    </lineage>
</organism>
<dbReference type="OrthoDB" id="2392401at2759"/>